<dbReference type="Gene3D" id="1.20.5.4130">
    <property type="match status" value="1"/>
</dbReference>
<keyword evidence="10" id="KW-1185">Reference proteome</keyword>
<keyword evidence="4" id="KW-0611">Plant defense</keyword>
<dbReference type="InterPro" id="IPR018612">
    <property type="entry name" value="NSRP1_N"/>
</dbReference>
<dbReference type="GO" id="GO:0000166">
    <property type="term" value="F:nucleotide binding"/>
    <property type="evidence" value="ECO:0007669"/>
    <property type="project" value="UniProtKB-KW"/>
</dbReference>
<dbReference type="FunCoup" id="A0A7N2M1Y1">
    <property type="interactions" value="890"/>
</dbReference>
<feature type="compositionally biased region" description="Basic and acidic residues" evidence="6">
    <location>
        <begin position="25"/>
        <end position="36"/>
    </location>
</feature>
<evidence type="ECO:0000259" key="7">
    <source>
        <dbReference type="Pfam" id="PF09745"/>
    </source>
</evidence>
<reference evidence="9" key="2">
    <citation type="submission" date="2021-01" db="UniProtKB">
        <authorList>
            <consortium name="EnsemblPlants"/>
        </authorList>
    </citation>
    <scope>IDENTIFICATION</scope>
</reference>
<protein>
    <submittedName>
        <fullName evidence="9">Uncharacterized protein</fullName>
    </submittedName>
</protein>
<evidence type="ECO:0000259" key="8">
    <source>
        <dbReference type="Pfam" id="PF18052"/>
    </source>
</evidence>
<accession>A0A7N2M1Y1</accession>
<dbReference type="Pfam" id="PF09745">
    <property type="entry name" value="NSRP1_N"/>
    <property type="match status" value="1"/>
</dbReference>
<keyword evidence="5" id="KW-0175">Coiled coil</keyword>
<comment type="similarity">
    <text evidence="1">Belongs to the NSRP1 family.</text>
</comment>
<evidence type="ECO:0000256" key="1">
    <source>
        <dbReference type="ARBA" id="ARBA00010126"/>
    </source>
</evidence>
<dbReference type="Proteomes" id="UP000594261">
    <property type="component" value="Chromosome 7"/>
</dbReference>
<dbReference type="AlphaFoldDB" id="A0A7N2M1Y1"/>
<dbReference type="PANTHER" id="PTHR30060">
    <property type="entry name" value="INNER MEMBRANE PROTEIN"/>
    <property type="match status" value="1"/>
</dbReference>
<keyword evidence="2" id="KW-0677">Repeat</keyword>
<evidence type="ECO:0000256" key="4">
    <source>
        <dbReference type="ARBA" id="ARBA00022821"/>
    </source>
</evidence>
<dbReference type="InterPro" id="IPR041118">
    <property type="entry name" value="Rx_N"/>
</dbReference>
<dbReference type="PANTHER" id="PTHR30060:SF0">
    <property type="entry name" value="COILED-COIL PROTEIN (DUF2040)-RELATED"/>
    <property type="match status" value="1"/>
</dbReference>
<name>A0A7N2M1Y1_QUELO</name>
<feature type="domain" description="Disease resistance N-terminal" evidence="8">
    <location>
        <begin position="297"/>
        <end position="355"/>
    </location>
</feature>
<feature type="region of interest" description="Disordered" evidence="6">
    <location>
        <begin position="183"/>
        <end position="272"/>
    </location>
</feature>
<sequence>MSKIGSGLNLRLPSQQKKKQQQSLKDTEEQQKKALEEDPTVFDYDGVYDDMKQKTIQPQVQDRQDRMPRYIHLLKEKIKEREKYREVVYERKIVKERSQDDHLYADKDKFVTSAYKKKLEEQRKWMEEELCVNFKRHRMITASERFSVDLFRKEFANVTKKSDLSDFDFNIGKNVAFGAKDAEVRRPEKQVESKKPVKLAESRELEKLELKGSDDASDEGQSPNASNAPLKGSVMEDKHQGESSILPKKSVESSDTKPITNTSAEHHQPNSQSVTIIREVEMLWLQLKKTFFGTEEGKRTVKSLLEHLELTVATIKALLLDAEEKQANDHRLRIWLGELRDVLNEAENVLDEFHY</sequence>
<evidence type="ECO:0000256" key="6">
    <source>
        <dbReference type="SAM" id="MobiDB-lite"/>
    </source>
</evidence>
<dbReference type="Pfam" id="PF18052">
    <property type="entry name" value="Rx_N"/>
    <property type="match status" value="1"/>
</dbReference>
<keyword evidence="3" id="KW-0547">Nucleotide-binding</keyword>
<feature type="region of interest" description="Disordered" evidence="6">
    <location>
        <begin position="1"/>
        <end position="36"/>
    </location>
</feature>
<dbReference type="GO" id="GO:0000381">
    <property type="term" value="P:regulation of alternative mRNA splicing, via spliceosome"/>
    <property type="evidence" value="ECO:0007669"/>
    <property type="project" value="InterPro"/>
</dbReference>
<feature type="compositionally biased region" description="Polar residues" evidence="6">
    <location>
        <begin position="256"/>
        <end position="272"/>
    </location>
</feature>
<dbReference type="EnsemblPlants" id="QL07p000775:mrna">
    <property type="protein sequence ID" value="QL07p000775:mrna"/>
    <property type="gene ID" value="QL07p000775"/>
</dbReference>
<reference evidence="9 10" key="1">
    <citation type="journal article" date="2016" name="G3 (Bethesda)">
        <title>First Draft Assembly and Annotation of the Genome of a California Endemic Oak Quercus lobata Nee (Fagaceae).</title>
        <authorList>
            <person name="Sork V.L."/>
            <person name="Fitz-Gibbon S.T."/>
            <person name="Puiu D."/>
            <person name="Crepeau M."/>
            <person name="Gugger P.F."/>
            <person name="Sherman R."/>
            <person name="Stevens K."/>
            <person name="Langley C.H."/>
            <person name="Pellegrini M."/>
            <person name="Salzberg S.L."/>
        </authorList>
    </citation>
    <scope>NUCLEOTIDE SEQUENCE [LARGE SCALE GENOMIC DNA]</scope>
    <source>
        <strain evidence="9 10">cv. SW786</strain>
    </source>
</reference>
<evidence type="ECO:0000256" key="2">
    <source>
        <dbReference type="ARBA" id="ARBA00022737"/>
    </source>
</evidence>
<dbReference type="GO" id="GO:0006952">
    <property type="term" value="P:defense response"/>
    <property type="evidence" value="ECO:0007669"/>
    <property type="project" value="UniProtKB-KW"/>
</dbReference>
<dbReference type="EMBL" id="LRBV02000007">
    <property type="status" value="NOT_ANNOTATED_CDS"/>
    <property type="molecule type" value="Genomic_DNA"/>
</dbReference>
<evidence type="ECO:0000256" key="3">
    <source>
        <dbReference type="ARBA" id="ARBA00022741"/>
    </source>
</evidence>
<dbReference type="InParanoid" id="A0A7N2M1Y1"/>
<proteinExistence type="inferred from homology"/>
<organism evidence="9 10">
    <name type="scientific">Quercus lobata</name>
    <name type="common">Valley oak</name>
    <dbReference type="NCBI Taxonomy" id="97700"/>
    <lineage>
        <taxon>Eukaryota</taxon>
        <taxon>Viridiplantae</taxon>
        <taxon>Streptophyta</taxon>
        <taxon>Embryophyta</taxon>
        <taxon>Tracheophyta</taxon>
        <taxon>Spermatophyta</taxon>
        <taxon>Magnoliopsida</taxon>
        <taxon>eudicotyledons</taxon>
        <taxon>Gunneridae</taxon>
        <taxon>Pentapetalae</taxon>
        <taxon>rosids</taxon>
        <taxon>fabids</taxon>
        <taxon>Fagales</taxon>
        <taxon>Fagaceae</taxon>
        <taxon>Quercus</taxon>
    </lineage>
</organism>
<evidence type="ECO:0000313" key="9">
    <source>
        <dbReference type="EnsemblPlants" id="QL07p000775:mrna"/>
    </source>
</evidence>
<feature type="compositionally biased region" description="Basic and acidic residues" evidence="6">
    <location>
        <begin position="183"/>
        <end position="214"/>
    </location>
</feature>
<dbReference type="Gramene" id="QL07p000775:mrna">
    <property type="protein sequence ID" value="QL07p000775:mrna"/>
    <property type="gene ID" value="QL07p000775"/>
</dbReference>
<evidence type="ECO:0000313" key="10">
    <source>
        <dbReference type="Proteomes" id="UP000594261"/>
    </source>
</evidence>
<evidence type="ECO:0000256" key="5">
    <source>
        <dbReference type="ARBA" id="ARBA00023054"/>
    </source>
</evidence>
<feature type="domain" description="Nuclear speckle splicing regulatory protein 1 N-terminal" evidence="7">
    <location>
        <begin position="28"/>
        <end position="129"/>
    </location>
</feature>